<organism evidence="3 4">
    <name type="scientific">Nitrincola nitratireducens</name>
    <dbReference type="NCBI Taxonomy" id="1229521"/>
    <lineage>
        <taxon>Bacteria</taxon>
        <taxon>Pseudomonadati</taxon>
        <taxon>Pseudomonadota</taxon>
        <taxon>Gammaproteobacteria</taxon>
        <taxon>Oceanospirillales</taxon>
        <taxon>Oceanospirillaceae</taxon>
        <taxon>Nitrincola</taxon>
    </lineage>
</organism>
<protein>
    <submittedName>
        <fullName evidence="3">Type I secretion system membrane fusion protein PrsE</fullName>
    </submittedName>
</protein>
<dbReference type="RefSeq" id="WP_202806832.1">
    <property type="nucleotide sequence ID" value="NZ_AONB01000006.1"/>
</dbReference>
<sequence>MKLPSLSPLPILSAEDTETARALSDAHPKRLGYILLLLTFGIFGTWASLAPLEGAAHAPGIVTVENYRKTVQHYEGGRVNSLHVREGDWVDEGALLLTLDDTQFRAELDIIGGQLLASRASEARLRAERDKLDSIVFPDDFDRNDTRVSETLANEQQLFAARQNSHQGEIDVLKQRINQLEEQIRGLEAISRSKQSLISSYQSELQDLNRLLANGFVDRHRLKIVERNISELQGEVAENRA</sequence>
<feature type="coiled-coil region" evidence="1">
    <location>
        <begin position="163"/>
        <end position="197"/>
    </location>
</feature>
<name>W9UWT8_9GAMM</name>
<dbReference type="PANTHER" id="PTHR30386:SF17">
    <property type="entry name" value="ALKALINE PROTEASE SECRETION PROTEIN APRE"/>
    <property type="match status" value="1"/>
</dbReference>
<dbReference type="Gene3D" id="1.10.287.470">
    <property type="entry name" value="Helix hairpin bin"/>
    <property type="match status" value="1"/>
</dbReference>
<keyword evidence="1" id="KW-0175">Coiled coil</keyword>
<gene>
    <name evidence="3" type="primary">prsE_3</name>
    <name evidence="3" type="ORF">D791_01676</name>
</gene>
<keyword evidence="4" id="KW-1185">Reference proteome</keyword>
<dbReference type="STRING" id="1229521.D791_01676"/>
<reference evidence="4" key="1">
    <citation type="submission" date="2012-11" db="EMBL/GenBank/DDBJ databases">
        <authorList>
            <person name="Singh A."/>
            <person name="Pinnaka A.K."/>
            <person name="Vaidya B."/>
        </authorList>
    </citation>
    <scope>NUCLEOTIDE SEQUENCE [LARGE SCALE GENOMIC DNA]</scope>
    <source>
        <strain evidence="4">AK23</strain>
    </source>
</reference>
<dbReference type="AlphaFoldDB" id="W9UWT8"/>
<dbReference type="Gene3D" id="2.40.50.100">
    <property type="match status" value="1"/>
</dbReference>
<evidence type="ECO:0000313" key="4">
    <source>
        <dbReference type="Proteomes" id="UP000019464"/>
    </source>
</evidence>
<dbReference type="SUPFAM" id="SSF111369">
    <property type="entry name" value="HlyD-like secretion proteins"/>
    <property type="match status" value="1"/>
</dbReference>
<dbReference type="PANTHER" id="PTHR30386">
    <property type="entry name" value="MEMBRANE FUSION SUBUNIT OF EMRAB-TOLC MULTIDRUG EFFLUX PUMP"/>
    <property type="match status" value="1"/>
</dbReference>
<feature type="domain" description="AprE-like long alpha-helical hairpin" evidence="2">
    <location>
        <begin position="105"/>
        <end position="241"/>
    </location>
</feature>
<dbReference type="InterPro" id="IPR058781">
    <property type="entry name" value="HH_AprE-like"/>
</dbReference>
<dbReference type="Pfam" id="PF25994">
    <property type="entry name" value="HH_AprE"/>
    <property type="match status" value="1"/>
</dbReference>
<accession>W9UWT8</accession>
<evidence type="ECO:0000256" key="1">
    <source>
        <dbReference type="SAM" id="Coils"/>
    </source>
</evidence>
<proteinExistence type="predicted"/>
<evidence type="ECO:0000259" key="2">
    <source>
        <dbReference type="Pfam" id="PF25994"/>
    </source>
</evidence>
<dbReference type="Proteomes" id="UP000019464">
    <property type="component" value="Unassembled WGS sequence"/>
</dbReference>
<dbReference type="PATRIC" id="fig|1229521.3.peg.1703"/>
<evidence type="ECO:0000313" key="3">
    <source>
        <dbReference type="EMBL" id="EXJ11544.1"/>
    </source>
</evidence>
<dbReference type="EMBL" id="AONB01000006">
    <property type="protein sequence ID" value="EXJ11544.1"/>
    <property type="molecule type" value="Genomic_DNA"/>
</dbReference>
<dbReference type="PRINTS" id="PR01490">
    <property type="entry name" value="RTXTOXIND"/>
</dbReference>
<comment type="caution">
    <text evidence="3">The sequence shown here is derived from an EMBL/GenBank/DDBJ whole genome shotgun (WGS) entry which is preliminary data.</text>
</comment>
<reference evidence="3 4" key="2">
    <citation type="journal article" date="2015" name="Syst. Appl. Microbiol.">
        <title>Nitrincola nitratireducens sp. nov. isolated from a haloalkaline crater lake.</title>
        <authorList>
            <person name="Singh A."/>
            <person name="Vaidya B."/>
            <person name="Tanuku N.R."/>
            <person name="Pinnaka A.K."/>
        </authorList>
    </citation>
    <scope>NUCLEOTIDE SEQUENCE [LARGE SCALE GENOMIC DNA]</scope>
    <source>
        <strain evidence="3 4">AK23</strain>
    </source>
</reference>
<dbReference type="InterPro" id="IPR050739">
    <property type="entry name" value="MFP"/>
</dbReference>